<dbReference type="GeneID" id="98162863"/>
<organism evidence="2 3">
    <name type="scientific">Aspergillus pseudodeflectus</name>
    <dbReference type="NCBI Taxonomy" id="176178"/>
    <lineage>
        <taxon>Eukaryota</taxon>
        <taxon>Fungi</taxon>
        <taxon>Dikarya</taxon>
        <taxon>Ascomycota</taxon>
        <taxon>Pezizomycotina</taxon>
        <taxon>Eurotiomycetes</taxon>
        <taxon>Eurotiomycetidae</taxon>
        <taxon>Eurotiales</taxon>
        <taxon>Aspergillaceae</taxon>
        <taxon>Aspergillus</taxon>
        <taxon>Aspergillus subgen. Nidulantes</taxon>
    </lineage>
</organism>
<comment type="caution">
    <text evidence="2">The sequence shown here is derived from an EMBL/GenBank/DDBJ whole genome shotgun (WGS) entry which is preliminary data.</text>
</comment>
<evidence type="ECO:0000313" key="3">
    <source>
        <dbReference type="Proteomes" id="UP001610444"/>
    </source>
</evidence>
<sequence length="450" mass="49754">MRFGTLRQLGAVSLALAAAAYGKGEIVTDVCILGGGGTGAYAAAQFISRGYSVAVVEKEDHLGGHAHTLYLGGGHFESPGTFFDLVGVPYQNFTAPAATYDFINFETGERVNPGHSLDPYTAASQYLATLQEFDYLYSGAYYLPDEVPEVLLRPFREFVQEHSLQGVLQFVQTWTEPVGNLLETPLLYVIQSFSLSPIDGFLRVGGIVPSNGTHELFRMAARYIGKRNILYNSRATAASRDSTGVNLLVEDADGMQRVVRAKQLLITFPPILPNLDGFNLDEDERSVFSKLKHNSFYGGLVVANTRIPDGINLVNLNPNNQPGSLPLPPFLYALDYTGISGYHRTRITGVAHFTEMDARRLLLGDLRRMEEAGTFPGAQEPTIVALANHTPSSLHVSNEDVRNGFYKKLYALQGHRSTYYTGYTFCTDYSPQLWNYTLSIFDLMDSKRRP</sequence>
<dbReference type="Proteomes" id="UP001610444">
    <property type="component" value="Unassembled WGS sequence"/>
</dbReference>
<feature type="signal peptide" evidence="1">
    <location>
        <begin position="1"/>
        <end position="24"/>
    </location>
</feature>
<keyword evidence="1" id="KW-0732">Signal</keyword>
<keyword evidence="3" id="KW-1185">Reference proteome</keyword>
<proteinExistence type="predicted"/>
<dbReference type="Pfam" id="PF13450">
    <property type="entry name" value="NAD_binding_8"/>
    <property type="match status" value="1"/>
</dbReference>
<accession>A0ABR4KPJ9</accession>
<dbReference type="RefSeq" id="XP_070901370.1">
    <property type="nucleotide sequence ID" value="XM_071047699.1"/>
</dbReference>
<evidence type="ECO:0000313" key="2">
    <source>
        <dbReference type="EMBL" id="KAL2854205.1"/>
    </source>
</evidence>
<dbReference type="SUPFAM" id="SSF51905">
    <property type="entry name" value="FAD/NAD(P)-binding domain"/>
    <property type="match status" value="1"/>
</dbReference>
<dbReference type="Gene3D" id="1.10.405.20">
    <property type="match status" value="1"/>
</dbReference>
<dbReference type="Gene3D" id="3.30.70.1990">
    <property type="match status" value="1"/>
</dbReference>
<protein>
    <submittedName>
        <fullName evidence="2">FAD/NAD(P)-binding domain-containing protein</fullName>
    </submittedName>
</protein>
<dbReference type="Gene3D" id="3.50.50.60">
    <property type="entry name" value="FAD/NAD(P)-binding domain"/>
    <property type="match status" value="1"/>
</dbReference>
<name>A0ABR4KPJ9_9EURO</name>
<evidence type="ECO:0000256" key="1">
    <source>
        <dbReference type="SAM" id="SignalP"/>
    </source>
</evidence>
<dbReference type="InterPro" id="IPR036188">
    <property type="entry name" value="FAD/NAD-bd_sf"/>
</dbReference>
<feature type="chain" id="PRO_5045791892" evidence="1">
    <location>
        <begin position="25"/>
        <end position="450"/>
    </location>
</feature>
<gene>
    <name evidence="2" type="ORF">BJX68DRAFT_274660</name>
</gene>
<reference evidence="2 3" key="1">
    <citation type="submission" date="2024-07" db="EMBL/GenBank/DDBJ databases">
        <title>Section-level genome sequencing and comparative genomics of Aspergillus sections Usti and Cavernicolus.</title>
        <authorList>
            <consortium name="Lawrence Berkeley National Laboratory"/>
            <person name="Nybo J.L."/>
            <person name="Vesth T.C."/>
            <person name="Theobald S."/>
            <person name="Frisvad J.C."/>
            <person name="Larsen T.O."/>
            <person name="Kjaerboelling I."/>
            <person name="Rothschild-Mancinelli K."/>
            <person name="Lyhne E.K."/>
            <person name="Kogle M.E."/>
            <person name="Barry K."/>
            <person name="Clum A."/>
            <person name="Na H."/>
            <person name="Ledsgaard L."/>
            <person name="Lin J."/>
            <person name="Lipzen A."/>
            <person name="Kuo A."/>
            <person name="Riley R."/>
            <person name="Mondo S."/>
            <person name="LaButti K."/>
            <person name="Haridas S."/>
            <person name="Pangalinan J."/>
            <person name="Salamov A.A."/>
            <person name="Simmons B.A."/>
            <person name="Magnuson J.K."/>
            <person name="Chen J."/>
            <person name="Drula E."/>
            <person name="Henrissat B."/>
            <person name="Wiebenga A."/>
            <person name="Lubbers R.J."/>
            <person name="Gomes A.C."/>
            <person name="Macurrencykelacurrency M.R."/>
            <person name="Stajich J."/>
            <person name="Grigoriev I.V."/>
            <person name="Mortensen U.H."/>
            <person name="De vries R.P."/>
            <person name="Baker S.E."/>
            <person name="Andersen M.R."/>
        </authorList>
    </citation>
    <scope>NUCLEOTIDE SEQUENCE [LARGE SCALE GENOMIC DNA]</scope>
    <source>
        <strain evidence="2 3">CBS 756.74</strain>
    </source>
</reference>
<dbReference type="EMBL" id="JBFXLR010000012">
    <property type="protein sequence ID" value="KAL2854205.1"/>
    <property type="molecule type" value="Genomic_DNA"/>
</dbReference>